<dbReference type="InterPro" id="IPR022641">
    <property type="entry name" value="CheR_N"/>
</dbReference>
<dbReference type="GO" id="GO:0008983">
    <property type="term" value="F:protein-glutamate O-methyltransferase activity"/>
    <property type="evidence" value="ECO:0007669"/>
    <property type="project" value="UniProtKB-EC"/>
</dbReference>
<dbReference type="SMART" id="SM00138">
    <property type="entry name" value="MeTrc"/>
    <property type="match status" value="1"/>
</dbReference>
<dbReference type="Pfam" id="PF03705">
    <property type="entry name" value="CheR_N"/>
    <property type="match status" value="1"/>
</dbReference>
<dbReference type="PANTHER" id="PTHR24422">
    <property type="entry name" value="CHEMOTAXIS PROTEIN METHYLTRANSFERASE"/>
    <property type="match status" value="1"/>
</dbReference>
<organism evidence="8 9">
    <name type="scientific">Caldichromatium japonicum</name>
    <dbReference type="NCBI Taxonomy" id="2699430"/>
    <lineage>
        <taxon>Bacteria</taxon>
        <taxon>Pseudomonadati</taxon>
        <taxon>Pseudomonadota</taxon>
        <taxon>Gammaproteobacteria</taxon>
        <taxon>Chromatiales</taxon>
        <taxon>Chromatiaceae</taxon>
        <taxon>Caldichromatium</taxon>
    </lineage>
</organism>
<gene>
    <name evidence="8" type="ORF">GWK36_10175</name>
</gene>
<dbReference type="EC" id="2.1.1.80" evidence="5"/>
<feature type="binding site" evidence="6">
    <location>
        <position position="92"/>
    </location>
    <ligand>
        <name>S-adenosyl-L-methionine</name>
        <dbReference type="ChEBI" id="CHEBI:59789"/>
    </ligand>
</feature>
<evidence type="ECO:0000256" key="1">
    <source>
        <dbReference type="ARBA" id="ARBA00001541"/>
    </source>
</evidence>
<dbReference type="SUPFAM" id="SSF53335">
    <property type="entry name" value="S-adenosyl-L-methionine-dependent methyltransferases"/>
    <property type="match status" value="1"/>
</dbReference>
<dbReference type="InterPro" id="IPR036804">
    <property type="entry name" value="CheR_N_sf"/>
</dbReference>
<reference evidence="9" key="1">
    <citation type="submission" date="2020-01" db="EMBL/GenBank/DDBJ databases">
        <title>Caldichromatium gen. nov., sp. nov., a thermophilic purple sulfur bacterium member of the family Chromatiaceae isolated from Nakabusa hot spring, Japan.</title>
        <authorList>
            <person name="Saini M.K."/>
            <person name="Hanada S."/>
            <person name="Tank M."/>
        </authorList>
    </citation>
    <scope>NUCLEOTIDE SEQUENCE [LARGE SCALE GENOMIC DNA]</scope>
    <source>
        <strain evidence="9">No.7</strain>
    </source>
</reference>
<evidence type="ECO:0000256" key="5">
    <source>
        <dbReference type="PIRNR" id="PIRNR000410"/>
    </source>
</evidence>
<comment type="catalytic activity">
    <reaction evidence="1 5">
        <text>L-glutamyl-[protein] + S-adenosyl-L-methionine = [protein]-L-glutamate 5-O-methyl ester + S-adenosyl-L-homocysteine</text>
        <dbReference type="Rhea" id="RHEA:24452"/>
        <dbReference type="Rhea" id="RHEA-COMP:10208"/>
        <dbReference type="Rhea" id="RHEA-COMP:10311"/>
        <dbReference type="ChEBI" id="CHEBI:29973"/>
        <dbReference type="ChEBI" id="CHEBI:57856"/>
        <dbReference type="ChEBI" id="CHEBI:59789"/>
        <dbReference type="ChEBI" id="CHEBI:82795"/>
        <dbReference type="EC" id="2.1.1.80"/>
    </reaction>
</comment>
<feature type="domain" description="CheR-type methyltransferase" evidence="7">
    <location>
        <begin position="11"/>
        <end position="284"/>
    </location>
</feature>
<dbReference type="PIRSF" id="PIRSF000410">
    <property type="entry name" value="CheR"/>
    <property type="match status" value="1"/>
</dbReference>
<evidence type="ECO:0000256" key="2">
    <source>
        <dbReference type="ARBA" id="ARBA00022603"/>
    </source>
</evidence>
<dbReference type="PROSITE" id="PS50123">
    <property type="entry name" value="CHER"/>
    <property type="match status" value="1"/>
</dbReference>
<dbReference type="AlphaFoldDB" id="A0A6G7VDY3"/>
<dbReference type="PANTHER" id="PTHR24422:SF19">
    <property type="entry name" value="CHEMOTAXIS PROTEIN METHYLTRANSFERASE"/>
    <property type="match status" value="1"/>
</dbReference>
<dbReference type="InterPro" id="IPR022642">
    <property type="entry name" value="CheR_C"/>
</dbReference>
<dbReference type="SUPFAM" id="SSF47757">
    <property type="entry name" value="Chemotaxis receptor methyltransferase CheR, N-terminal domain"/>
    <property type="match status" value="1"/>
</dbReference>
<keyword evidence="4 5" id="KW-0949">S-adenosyl-L-methionine</keyword>
<evidence type="ECO:0000256" key="3">
    <source>
        <dbReference type="ARBA" id="ARBA00022679"/>
    </source>
</evidence>
<dbReference type="KEGG" id="cjap:GWK36_10175"/>
<sequence>MAIETKIQGPAREREFVFTQRDFEAIRQLIYEHAGIALGPAKKDMVYSRIARRLRALGLKTFQDYLDILDSQSDEWTQFINALTTNLTAFFREAHHFPILAEHALELKRRGRQRLRLWSSACSTGEEPYSMAMTLIDAFKTWTPPLEILATDVDTNVLDQAAKGVYPLERLEKLPPEQLKRFFLRGKGAYTGLVRVRPELRALVEFQPLNLLSDSWPMREPFDVIFCRNVMIYFDKPTQARILSRFHTLLRPDGLLFVGHSESLSHVPHLFRLRGKTVYVPVHGA</sequence>
<feature type="binding site" evidence="6">
    <location>
        <position position="88"/>
    </location>
    <ligand>
        <name>S-adenosyl-L-methionine</name>
        <dbReference type="ChEBI" id="CHEBI:59789"/>
    </ligand>
</feature>
<dbReference type="EMBL" id="CP048029">
    <property type="protein sequence ID" value="QIK38283.1"/>
    <property type="molecule type" value="Genomic_DNA"/>
</dbReference>
<feature type="binding site" evidence="6">
    <location>
        <position position="152"/>
    </location>
    <ligand>
        <name>S-adenosyl-L-methionine</name>
        <dbReference type="ChEBI" id="CHEBI:59789"/>
    </ligand>
</feature>
<dbReference type="GO" id="GO:0032259">
    <property type="term" value="P:methylation"/>
    <property type="evidence" value="ECO:0007669"/>
    <property type="project" value="UniProtKB-KW"/>
</dbReference>
<protein>
    <recommendedName>
        <fullName evidence="5">Chemotaxis protein methyltransferase</fullName>
        <ecNumber evidence="5">2.1.1.80</ecNumber>
    </recommendedName>
</protein>
<dbReference type="CDD" id="cd02440">
    <property type="entry name" value="AdoMet_MTases"/>
    <property type="match status" value="1"/>
</dbReference>
<dbReference type="InterPro" id="IPR026024">
    <property type="entry name" value="Chemotaxis_MeTrfase_CheR"/>
</dbReference>
<dbReference type="PRINTS" id="PR00996">
    <property type="entry name" value="CHERMTFRASE"/>
</dbReference>
<dbReference type="InterPro" id="IPR000780">
    <property type="entry name" value="CheR_MeTrfase"/>
</dbReference>
<feature type="binding site" evidence="6">
    <location>
        <position position="127"/>
    </location>
    <ligand>
        <name>S-adenosyl-L-methionine</name>
        <dbReference type="ChEBI" id="CHEBI:59789"/>
    </ligand>
</feature>
<feature type="binding site" evidence="6">
    <location>
        <begin position="228"/>
        <end position="229"/>
    </location>
    <ligand>
        <name>S-adenosyl-L-methionine</name>
        <dbReference type="ChEBI" id="CHEBI:59789"/>
    </ligand>
</feature>
<keyword evidence="9" id="KW-1185">Reference proteome</keyword>
<keyword evidence="2 5" id="KW-0489">Methyltransferase</keyword>
<comment type="function">
    <text evidence="5">Methylation of the membrane-bound methyl-accepting chemotaxis proteins (MCP) to form gamma-glutamyl methyl ester residues in MCP.</text>
</comment>
<dbReference type="InterPro" id="IPR029063">
    <property type="entry name" value="SAM-dependent_MTases_sf"/>
</dbReference>
<accession>A0A6G7VDY3</accession>
<feature type="binding site" evidence="6">
    <location>
        <begin position="210"/>
        <end position="211"/>
    </location>
    <ligand>
        <name>S-adenosyl-L-methionine</name>
        <dbReference type="ChEBI" id="CHEBI:59789"/>
    </ligand>
</feature>
<dbReference type="RefSeq" id="WP_166271042.1">
    <property type="nucleotide sequence ID" value="NZ_CP048029.1"/>
</dbReference>
<dbReference type="InterPro" id="IPR050903">
    <property type="entry name" value="Bact_Chemotaxis_MeTrfase"/>
</dbReference>
<evidence type="ECO:0000256" key="6">
    <source>
        <dbReference type="PIRSR" id="PIRSR000410-1"/>
    </source>
</evidence>
<evidence type="ECO:0000259" key="7">
    <source>
        <dbReference type="PROSITE" id="PS50123"/>
    </source>
</evidence>
<dbReference type="Gene3D" id="1.10.155.10">
    <property type="entry name" value="Chemotaxis receptor methyltransferase CheR, N-terminal domain"/>
    <property type="match status" value="1"/>
</dbReference>
<dbReference type="Proteomes" id="UP000502699">
    <property type="component" value="Chromosome"/>
</dbReference>
<dbReference type="Gene3D" id="3.40.50.150">
    <property type="entry name" value="Vaccinia Virus protein VP39"/>
    <property type="match status" value="1"/>
</dbReference>
<evidence type="ECO:0000256" key="4">
    <source>
        <dbReference type="ARBA" id="ARBA00022691"/>
    </source>
</evidence>
<dbReference type="Pfam" id="PF01739">
    <property type="entry name" value="CheR"/>
    <property type="match status" value="1"/>
</dbReference>
<proteinExistence type="predicted"/>
<evidence type="ECO:0000313" key="9">
    <source>
        <dbReference type="Proteomes" id="UP000502699"/>
    </source>
</evidence>
<keyword evidence="3 5" id="KW-0808">Transferase</keyword>
<feature type="binding site" evidence="6">
    <location>
        <position position="86"/>
    </location>
    <ligand>
        <name>S-adenosyl-L-methionine</name>
        <dbReference type="ChEBI" id="CHEBI:59789"/>
    </ligand>
</feature>
<evidence type="ECO:0000313" key="8">
    <source>
        <dbReference type="EMBL" id="QIK38283.1"/>
    </source>
</evidence>
<name>A0A6G7VDY3_9GAMM</name>